<feature type="domain" description="Cupin type-2" evidence="1">
    <location>
        <begin position="91"/>
        <end position="165"/>
    </location>
</feature>
<dbReference type="EMBL" id="SKBQ01000022">
    <property type="protein sequence ID" value="TPX15300.1"/>
    <property type="molecule type" value="Genomic_DNA"/>
</dbReference>
<dbReference type="Pfam" id="PF07883">
    <property type="entry name" value="Cupin_2"/>
    <property type="match status" value="1"/>
</dbReference>
<protein>
    <recommendedName>
        <fullName evidence="1">Cupin type-2 domain-containing protein</fullName>
    </recommendedName>
</protein>
<dbReference type="GeneID" id="41972024"/>
<dbReference type="RefSeq" id="XP_030997011.1">
    <property type="nucleotide sequence ID" value="XM_031139003.1"/>
</dbReference>
<sequence>MSFLLPLIPDLLPMIMPSSVHIAKAENMVAVPAPRAASPQPVNGTNGEETETGVVQKDAVVHKSDKMCARGEYYSLTETKKIRQLMAWLVVVAKPKSSSSVHHYGEHDAIIYAVSGPGFLLTHSGDEDAEPKRNELSAGDFAFVPPWTEHQMVNETDNDITWVVIQSASEPLQVDLTEWGGAELKHAK</sequence>
<accession>A0A507BFH6</accession>
<dbReference type="InterPro" id="IPR011051">
    <property type="entry name" value="RmlC_Cupin_sf"/>
</dbReference>
<dbReference type="OrthoDB" id="3511549at2759"/>
<proteinExistence type="predicted"/>
<dbReference type="InterPro" id="IPR013096">
    <property type="entry name" value="Cupin_2"/>
</dbReference>
<evidence type="ECO:0000259" key="1">
    <source>
        <dbReference type="Pfam" id="PF07883"/>
    </source>
</evidence>
<dbReference type="AlphaFoldDB" id="A0A507BFH6"/>
<evidence type="ECO:0000313" key="2">
    <source>
        <dbReference type="EMBL" id="TPX15300.1"/>
    </source>
</evidence>
<evidence type="ECO:0000313" key="3">
    <source>
        <dbReference type="Proteomes" id="UP000319257"/>
    </source>
</evidence>
<dbReference type="SUPFAM" id="SSF51182">
    <property type="entry name" value="RmlC-like cupins"/>
    <property type="match status" value="1"/>
</dbReference>
<gene>
    <name evidence="2" type="ORF">E0L32_004577</name>
</gene>
<keyword evidence="3" id="KW-1185">Reference proteome</keyword>
<dbReference type="CDD" id="cd02208">
    <property type="entry name" value="cupin_RmlC-like"/>
    <property type="match status" value="1"/>
</dbReference>
<dbReference type="InterPro" id="IPR014710">
    <property type="entry name" value="RmlC-like_jellyroll"/>
</dbReference>
<dbReference type="Proteomes" id="UP000319257">
    <property type="component" value="Unassembled WGS sequence"/>
</dbReference>
<reference evidence="2 3" key="1">
    <citation type="submission" date="2019-06" db="EMBL/GenBank/DDBJ databases">
        <title>Draft genome sequence of the filamentous fungus Phialemoniopsis curvata isolated from diesel fuel.</title>
        <authorList>
            <person name="Varaljay V.A."/>
            <person name="Lyon W.J."/>
            <person name="Crouch A.L."/>
            <person name="Drake C.E."/>
            <person name="Hollomon J.M."/>
            <person name="Nadeau L.J."/>
            <person name="Nunn H.S."/>
            <person name="Stevenson B.S."/>
            <person name="Bojanowski C.L."/>
            <person name="Crookes-Goodson W.J."/>
        </authorList>
    </citation>
    <scope>NUCLEOTIDE SEQUENCE [LARGE SCALE GENOMIC DNA]</scope>
    <source>
        <strain evidence="2 3">D216</strain>
    </source>
</reference>
<dbReference type="Gene3D" id="2.60.120.10">
    <property type="entry name" value="Jelly Rolls"/>
    <property type="match status" value="1"/>
</dbReference>
<dbReference type="InParanoid" id="A0A507BFH6"/>
<name>A0A507BFH6_9PEZI</name>
<comment type="caution">
    <text evidence="2">The sequence shown here is derived from an EMBL/GenBank/DDBJ whole genome shotgun (WGS) entry which is preliminary data.</text>
</comment>
<organism evidence="2 3">
    <name type="scientific">Thyridium curvatum</name>
    <dbReference type="NCBI Taxonomy" id="1093900"/>
    <lineage>
        <taxon>Eukaryota</taxon>
        <taxon>Fungi</taxon>
        <taxon>Dikarya</taxon>
        <taxon>Ascomycota</taxon>
        <taxon>Pezizomycotina</taxon>
        <taxon>Sordariomycetes</taxon>
        <taxon>Sordariomycetidae</taxon>
        <taxon>Thyridiales</taxon>
        <taxon>Thyridiaceae</taxon>
        <taxon>Thyridium</taxon>
    </lineage>
</organism>